<dbReference type="AlphaFoldDB" id="A0A919PUN7"/>
<dbReference type="RefSeq" id="WP_203850564.1">
    <property type="nucleotide sequence ID" value="NZ_BAAAVW010000020.1"/>
</dbReference>
<dbReference type="InterPro" id="IPR013830">
    <property type="entry name" value="SGNH_hydro"/>
</dbReference>
<reference evidence="2" key="1">
    <citation type="submission" date="2021-01" db="EMBL/GenBank/DDBJ databases">
        <title>Whole genome shotgun sequence of Dactylosporangium siamense NBRC 106093.</title>
        <authorList>
            <person name="Komaki H."/>
            <person name="Tamura T."/>
        </authorList>
    </citation>
    <scope>NUCLEOTIDE SEQUENCE</scope>
    <source>
        <strain evidence="2">NBRC 106093</strain>
    </source>
</reference>
<dbReference type="EMBL" id="BONQ01000110">
    <property type="protein sequence ID" value="GIG48863.1"/>
    <property type="molecule type" value="Genomic_DNA"/>
</dbReference>
<evidence type="ECO:0000313" key="3">
    <source>
        <dbReference type="Proteomes" id="UP000660611"/>
    </source>
</evidence>
<protein>
    <submittedName>
        <fullName evidence="2">Lipase</fullName>
    </submittedName>
</protein>
<accession>A0A919PUN7</accession>
<evidence type="ECO:0000259" key="1">
    <source>
        <dbReference type="Pfam" id="PF13472"/>
    </source>
</evidence>
<dbReference type="Proteomes" id="UP000660611">
    <property type="component" value="Unassembled WGS sequence"/>
</dbReference>
<keyword evidence="3" id="KW-1185">Reference proteome</keyword>
<dbReference type="Pfam" id="PF13472">
    <property type="entry name" value="Lipase_GDSL_2"/>
    <property type="match status" value="1"/>
</dbReference>
<name>A0A919PUN7_9ACTN</name>
<evidence type="ECO:0000313" key="2">
    <source>
        <dbReference type="EMBL" id="GIG48863.1"/>
    </source>
</evidence>
<dbReference type="SUPFAM" id="SSF52266">
    <property type="entry name" value="SGNH hydrolase"/>
    <property type="match status" value="1"/>
</dbReference>
<dbReference type="InterPro" id="IPR036514">
    <property type="entry name" value="SGNH_hydro_sf"/>
</dbReference>
<dbReference type="Gene3D" id="3.40.50.1110">
    <property type="entry name" value="SGNH hydrolase"/>
    <property type="match status" value="1"/>
</dbReference>
<dbReference type="GO" id="GO:0004622">
    <property type="term" value="F:phosphatidylcholine lysophospholipase activity"/>
    <property type="evidence" value="ECO:0007669"/>
    <property type="project" value="TreeGrafter"/>
</dbReference>
<feature type="domain" description="SGNH hydrolase-type esterase" evidence="1">
    <location>
        <begin position="11"/>
        <end position="195"/>
    </location>
</feature>
<comment type="caution">
    <text evidence="2">The sequence shown here is derived from an EMBL/GenBank/DDBJ whole genome shotgun (WGS) entry which is preliminary data.</text>
</comment>
<dbReference type="PANTHER" id="PTHR30383:SF5">
    <property type="entry name" value="SGNH HYDROLASE-TYPE ESTERASE DOMAIN-CONTAINING PROTEIN"/>
    <property type="match status" value="1"/>
</dbReference>
<organism evidence="2 3">
    <name type="scientific">Dactylosporangium siamense</name>
    <dbReference type="NCBI Taxonomy" id="685454"/>
    <lineage>
        <taxon>Bacteria</taxon>
        <taxon>Bacillati</taxon>
        <taxon>Actinomycetota</taxon>
        <taxon>Actinomycetes</taxon>
        <taxon>Micromonosporales</taxon>
        <taxon>Micromonosporaceae</taxon>
        <taxon>Dactylosporangium</taxon>
    </lineage>
</organism>
<dbReference type="PANTHER" id="PTHR30383">
    <property type="entry name" value="THIOESTERASE 1/PROTEASE 1/LYSOPHOSPHOLIPASE L1"/>
    <property type="match status" value="1"/>
</dbReference>
<proteinExistence type="predicted"/>
<sequence>MIFEAGQRIVFIGDSITDCGRRDVRAPYGDGYVNLVRALVTARFPATPLTWVNRGVGGDTVRDLAARWERDAVGERPDWLFVMIGINDVWRAFAGRPDDAVPLDEYEATLRTLLRRAVEATGCRLVLADPYLIEPDRADPQRAESDRYAAVVALLAAELGAPHVATQRAFDEVLAVSPPTLWADDRVHPDLPGHAVIADAFLRVITSGNGGGSPLAGDAETG</sequence>
<gene>
    <name evidence="2" type="ORF">Dsi01nite_069040</name>
</gene>
<dbReference type="InterPro" id="IPR051532">
    <property type="entry name" value="Ester_Hydrolysis_Enzymes"/>
</dbReference>
<dbReference type="CDD" id="cd01834">
    <property type="entry name" value="SGNH_hydrolase_like_2"/>
    <property type="match status" value="1"/>
</dbReference>